<name>A0AC60Q683_IXOPE</name>
<organism evidence="1 2">
    <name type="scientific">Ixodes persulcatus</name>
    <name type="common">Taiga tick</name>
    <dbReference type="NCBI Taxonomy" id="34615"/>
    <lineage>
        <taxon>Eukaryota</taxon>
        <taxon>Metazoa</taxon>
        <taxon>Ecdysozoa</taxon>
        <taxon>Arthropoda</taxon>
        <taxon>Chelicerata</taxon>
        <taxon>Arachnida</taxon>
        <taxon>Acari</taxon>
        <taxon>Parasitiformes</taxon>
        <taxon>Ixodida</taxon>
        <taxon>Ixodoidea</taxon>
        <taxon>Ixodidae</taxon>
        <taxon>Ixodinae</taxon>
        <taxon>Ixodes</taxon>
    </lineage>
</organism>
<reference evidence="1 2" key="1">
    <citation type="journal article" date="2020" name="Cell">
        <title>Large-Scale Comparative Analyses of Tick Genomes Elucidate Their Genetic Diversity and Vector Capacities.</title>
        <authorList>
            <consortium name="Tick Genome and Microbiome Consortium (TIGMIC)"/>
            <person name="Jia N."/>
            <person name="Wang J."/>
            <person name="Shi W."/>
            <person name="Du L."/>
            <person name="Sun Y."/>
            <person name="Zhan W."/>
            <person name="Jiang J.F."/>
            <person name="Wang Q."/>
            <person name="Zhang B."/>
            <person name="Ji P."/>
            <person name="Bell-Sakyi L."/>
            <person name="Cui X.M."/>
            <person name="Yuan T.T."/>
            <person name="Jiang B.G."/>
            <person name="Yang W.F."/>
            <person name="Lam T.T."/>
            <person name="Chang Q.C."/>
            <person name="Ding S.J."/>
            <person name="Wang X.J."/>
            <person name="Zhu J.G."/>
            <person name="Ruan X.D."/>
            <person name="Zhao L."/>
            <person name="Wei J.T."/>
            <person name="Ye R.Z."/>
            <person name="Que T.C."/>
            <person name="Du C.H."/>
            <person name="Zhou Y.H."/>
            <person name="Cheng J.X."/>
            <person name="Dai P.F."/>
            <person name="Guo W.B."/>
            <person name="Han X.H."/>
            <person name="Huang E.J."/>
            <person name="Li L.F."/>
            <person name="Wei W."/>
            <person name="Gao Y.C."/>
            <person name="Liu J.Z."/>
            <person name="Shao H.Z."/>
            <person name="Wang X."/>
            <person name="Wang C.C."/>
            <person name="Yang T.C."/>
            <person name="Huo Q.B."/>
            <person name="Li W."/>
            <person name="Chen H.Y."/>
            <person name="Chen S.E."/>
            <person name="Zhou L.G."/>
            <person name="Ni X.B."/>
            <person name="Tian J.H."/>
            <person name="Sheng Y."/>
            <person name="Liu T."/>
            <person name="Pan Y.S."/>
            <person name="Xia L.Y."/>
            <person name="Li J."/>
            <person name="Zhao F."/>
            <person name="Cao W.C."/>
        </authorList>
    </citation>
    <scope>NUCLEOTIDE SEQUENCE [LARGE SCALE GENOMIC DNA]</scope>
    <source>
        <strain evidence="1">Iper-2018</strain>
    </source>
</reference>
<gene>
    <name evidence="1" type="ORF">HPB47_023757</name>
</gene>
<comment type="caution">
    <text evidence="1">The sequence shown here is derived from an EMBL/GenBank/DDBJ whole genome shotgun (WGS) entry which is preliminary data.</text>
</comment>
<accession>A0AC60Q683</accession>
<protein>
    <submittedName>
        <fullName evidence="1">Uncharacterized protein</fullName>
    </submittedName>
</protein>
<proteinExistence type="predicted"/>
<sequence length="1129" mass="125893">MIGASCSTGTEHGSPGSQASVAQPQATPFMSPPQTAGPDPVHDLPPELLQVGWRRFWSKREGRPYFFNKLTNESLWEMPRLGGGLGGGHPPPYDPLTDPLGIQGPPTPVDPGTPPGPGPSHILLSPPASSPVMLPRPDKRRASDDANPASAKKFVLSGPFDLEVATNVVIWERSPTLMPPPHPDVENLRATLTTRLRTNYHEMCHSREGIECPKESFIRWLMERKVVDKGQDPLLPSACHPEVSQCMYREIMNDIPIKLVRPKFAGDARKQLSKYAEAAKKMIESRNASPESRKIVKWNVEDAFHWLRKTLNATYDDHLERLAHLKKQCQPHLVQAARSSVEGICAKIFHMSVENAKKIREKHWAILNQHGIEEITSPLHVSNPKKVFCYPVQFAITSPRLPTIEVLTDKDSTLLRYKGELVRIHTLYFQKLEQLYRWNCTDDRKFENFLPRVWCMLKRYQTYLGLSSNEGHGTQNSLPVSVFECLHKHFGVTFEGFASPLNCYFRQYCSAFPDTDSFFGSRGSILKFFPVAGSFEVNPPFSEELMDATVNHLERLLTESQESLSFIVFFPDFRDPVPVALTKLEASRLFLDLWNYGVSQLRILLMAEQAQHVQREEQCKHALSEKLATQRKFDLPGVNAGGQASNAGTQFIVVDMKVLNGLFAQTKFGSCGAGTLTITKAMDKEYGLAVKLLVCSTCELEKKQFSSPRVYGRTEITPFEVYMWAMKGIQSIGKGVTALTDLCACINLSHRGLHHKTFQVHLKTFVKACENSASANFSNPVANIDVVFDGSWMTRGRSSHIGVGCVVELYSSPVLDHVVYSNEEGYSNWYAAHDGQMNVDCNASCMEVEAVLTMFQRSLAKHGLHYTTVLSDGDSRTFHALTEADVYGFRQCCEETLHQFNRTLASCEPPLPHKNPLPDSVRAALDSVFARLSNEDLLACCKPTFIIWTQTSKNANVSLDRVKRAAAEAVAIYNQGRRLTSESIAASLGYATGYCLKRQSVKKDILRPRKANAAHQSSSSVKEYAKRHKAGAVQDNSPGQLWRHFPELHRPKALFRAKQSCNDAGYARWGPTPERLDALRESYRPGLDKERDAPSEAPVAPLVAAAPTLAQPATPPRDPATVPTAAKLS</sequence>
<evidence type="ECO:0000313" key="1">
    <source>
        <dbReference type="EMBL" id="KAG0429352.1"/>
    </source>
</evidence>
<evidence type="ECO:0000313" key="2">
    <source>
        <dbReference type="Proteomes" id="UP000805193"/>
    </source>
</evidence>
<dbReference type="EMBL" id="JABSTQ010009419">
    <property type="protein sequence ID" value="KAG0429352.1"/>
    <property type="molecule type" value="Genomic_DNA"/>
</dbReference>
<dbReference type="Proteomes" id="UP000805193">
    <property type="component" value="Unassembled WGS sequence"/>
</dbReference>
<keyword evidence="2" id="KW-1185">Reference proteome</keyword>